<evidence type="ECO:0000259" key="4">
    <source>
        <dbReference type="PROSITE" id="PS50943"/>
    </source>
</evidence>
<name>A0A328FEU0_9BACT</name>
<dbReference type="AlphaFoldDB" id="A0A328FEU0"/>
<reference evidence="5 8" key="2">
    <citation type="submission" date="2019-02" db="EMBL/GenBank/DDBJ databases">
        <title>Complete genome sequence of Desulfobacter hydrogenophilus AcRS1.</title>
        <authorList>
            <person name="Marietou A."/>
            <person name="Lund M.B."/>
            <person name="Marshall I.P.G."/>
            <person name="Schreiber L."/>
            <person name="Jorgensen B."/>
        </authorList>
    </citation>
    <scope>NUCLEOTIDE SEQUENCE [LARGE SCALE GENOMIC DNA]</scope>
    <source>
        <strain evidence="5 8">AcRS1</strain>
    </source>
</reference>
<dbReference type="OrthoDB" id="5363392at2"/>
<evidence type="ECO:0000313" key="6">
    <source>
        <dbReference type="EMBL" id="RAM02849.1"/>
    </source>
</evidence>
<dbReference type="EMBL" id="CP036313">
    <property type="protein sequence ID" value="QBH14219.1"/>
    <property type="molecule type" value="Genomic_DNA"/>
</dbReference>
<dbReference type="Gene3D" id="2.10.109.10">
    <property type="entry name" value="Umud Fragment, subunit A"/>
    <property type="match status" value="1"/>
</dbReference>
<dbReference type="InterPro" id="IPR010982">
    <property type="entry name" value="Lambda_DNA-bd_dom_sf"/>
</dbReference>
<keyword evidence="8" id="KW-1185">Reference proteome</keyword>
<dbReference type="RefSeq" id="WP_111954872.1">
    <property type="nucleotide sequence ID" value="NZ_CP036313.1"/>
</dbReference>
<evidence type="ECO:0000256" key="3">
    <source>
        <dbReference type="ARBA" id="ARBA00023163"/>
    </source>
</evidence>
<reference evidence="6 7" key="1">
    <citation type="submission" date="2018-06" db="EMBL/GenBank/DDBJ databases">
        <title>Complete Genome Sequence of Desulfobacter hydrogenophilus (DSM3380).</title>
        <authorList>
            <person name="Marietou A."/>
            <person name="Schreiber L."/>
            <person name="Marshall I."/>
            <person name="Jorgensen B."/>
        </authorList>
    </citation>
    <scope>NUCLEOTIDE SEQUENCE [LARGE SCALE GENOMIC DNA]</scope>
    <source>
        <strain evidence="6 7">DSM 3380</strain>
    </source>
</reference>
<gene>
    <name evidence="6" type="ORF">DO021_06415</name>
    <name evidence="5" type="ORF">EYB58_15640</name>
</gene>
<dbReference type="SMART" id="SM00530">
    <property type="entry name" value="HTH_XRE"/>
    <property type="match status" value="1"/>
</dbReference>
<dbReference type="InterPro" id="IPR039418">
    <property type="entry name" value="LexA-like"/>
</dbReference>
<dbReference type="Pfam" id="PF07022">
    <property type="entry name" value="Phage_CI_repr"/>
    <property type="match status" value="1"/>
</dbReference>
<dbReference type="Proteomes" id="UP000293902">
    <property type="component" value="Chromosome"/>
</dbReference>
<accession>A0A328FEU0</accession>
<dbReference type="SUPFAM" id="SSF47413">
    <property type="entry name" value="lambda repressor-like DNA-binding domains"/>
    <property type="match status" value="1"/>
</dbReference>
<evidence type="ECO:0000313" key="8">
    <source>
        <dbReference type="Proteomes" id="UP000293902"/>
    </source>
</evidence>
<evidence type="ECO:0000313" key="7">
    <source>
        <dbReference type="Proteomes" id="UP000248798"/>
    </source>
</evidence>
<dbReference type="SUPFAM" id="SSF51306">
    <property type="entry name" value="LexA/Signal peptidase"/>
    <property type="match status" value="1"/>
</dbReference>
<dbReference type="Pfam" id="PF00717">
    <property type="entry name" value="Peptidase_S24"/>
    <property type="match status" value="1"/>
</dbReference>
<dbReference type="GO" id="GO:0003677">
    <property type="term" value="F:DNA binding"/>
    <property type="evidence" value="ECO:0007669"/>
    <property type="project" value="UniProtKB-KW"/>
</dbReference>
<keyword evidence="1" id="KW-0805">Transcription regulation</keyword>
<keyword evidence="3" id="KW-0804">Transcription</keyword>
<feature type="domain" description="HTH cro/C1-type" evidence="4">
    <location>
        <begin position="21"/>
        <end position="64"/>
    </location>
</feature>
<protein>
    <submittedName>
        <fullName evidence="5 6">Transcriptional regulator</fullName>
    </submittedName>
</protein>
<dbReference type="EMBL" id="QLNI01000010">
    <property type="protein sequence ID" value="RAM02849.1"/>
    <property type="molecule type" value="Genomic_DNA"/>
</dbReference>
<organism evidence="6 7">
    <name type="scientific">Desulfobacter hydrogenophilus</name>
    <dbReference type="NCBI Taxonomy" id="2291"/>
    <lineage>
        <taxon>Bacteria</taxon>
        <taxon>Pseudomonadati</taxon>
        <taxon>Thermodesulfobacteriota</taxon>
        <taxon>Desulfobacteria</taxon>
        <taxon>Desulfobacterales</taxon>
        <taxon>Desulfobacteraceae</taxon>
        <taxon>Desulfobacter</taxon>
    </lineage>
</organism>
<dbReference type="Proteomes" id="UP000248798">
    <property type="component" value="Unassembled WGS sequence"/>
</dbReference>
<keyword evidence="2" id="KW-0238">DNA-binding</keyword>
<dbReference type="Gene3D" id="1.10.260.40">
    <property type="entry name" value="lambda repressor-like DNA-binding domains"/>
    <property type="match status" value="1"/>
</dbReference>
<dbReference type="GO" id="GO:0045892">
    <property type="term" value="P:negative regulation of DNA-templated transcription"/>
    <property type="evidence" value="ECO:0007669"/>
    <property type="project" value="InterPro"/>
</dbReference>
<evidence type="ECO:0000313" key="5">
    <source>
        <dbReference type="EMBL" id="QBH14219.1"/>
    </source>
</evidence>
<dbReference type="InterPro" id="IPR036286">
    <property type="entry name" value="LexA/Signal_pep-like_sf"/>
</dbReference>
<dbReference type="InterPro" id="IPR001387">
    <property type="entry name" value="Cro/C1-type_HTH"/>
</dbReference>
<sequence>MTENKVDVLIRRIMNATGISSQAELAKELGINRSGITHARNKNHIPDNWIIKLFRRFRVNPDWVETGKGPVFFDQKHTNNGSDFRRIPKVVARLSAGTGSFECDPDISQFLSFPASWLARKGSAAAMVAMEVFGQSMEPLIREGDTVLIDQSQTRIMAGAIYAVGVDDTILVKRLEKHPDALVLCSDNKDFSPIHLDIHALEKVRVLGRVIWSCREYR</sequence>
<dbReference type="PROSITE" id="PS50943">
    <property type="entry name" value="HTH_CROC1"/>
    <property type="match status" value="1"/>
</dbReference>
<dbReference type="PANTHER" id="PTHR40661:SF3">
    <property type="entry name" value="FELS-1 PROPHAGE TRANSCRIPTIONAL REGULATOR"/>
    <property type="match status" value="1"/>
</dbReference>
<dbReference type="InterPro" id="IPR015927">
    <property type="entry name" value="Peptidase_S24_S26A/B/C"/>
</dbReference>
<evidence type="ECO:0000256" key="2">
    <source>
        <dbReference type="ARBA" id="ARBA00023125"/>
    </source>
</evidence>
<evidence type="ECO:0000256" key="1">
    <source>
        <dbReference type="ARBA" id="ARBA00023015"/>
    </source>
</evidence>
<dbReference type="CDD" id="cd06529">
    <property type="entry name" value="S24_LexA-like"/>
    <property type="match status" value="1"/>
</dbReference>
<dbReference type="PANTHER" id="PTHR40661">
    <property type="match status" value="1"/>
</dbReference>
<dbReference type="CDD" id="cd00093">
    <property type="entry name" value="HTH_XRE"/>
    <property type="match status" value="1"/>
</dbReference>
<dbReference type="InterPro" id="IPR010744">
    <property type="entry name" value="Phage_CI_N"/>
</dbReference>
<proteinExistence type="predicted"/>